<evidence type="ECO:0000313" key="3">
    <source>
        <dbReference type="Proteomes" id="UP000196027"/>
    </source>
</evidence>
<keyword evidence="1" id="KW-0812">Transmembrane</keyword>
<evidence type="ECO:0000256" key="1">
    <source>
        <dbReference type="SAM" id="Phobius"/>
    </source>
</evidence>
<dbReference type="Proteomes" id="UP000196027">
    <property type="component" value="Chromosome"/>
</dbReference>
<reference evidence="2 3" key="1">
    <citation type="submission" date="2017-05" db="EMBL/GenBank/DDBJ databases">
        <title>Genomic insights into alkan degradation activity of Oleiphilus messinensis.</title>
        <authorList>
            <person name="Kozyavkin S.A."/>
            <person name="Slesarev A.I."/>
            <person name="Golyshin P.N."/>
            <person name="Korzhenkov A."/>
            <person name="Golyshina O.N."/>
            <person name="Toshchakov S.V."/>
        </authorList>
    </citation>
    <scope>NUCLEOTIDE SEQUENCE [LARGE SCALE GENOMIC DNA]</scope>
    <source>
        <strain evidence="2 3">ME102</strain>
    </source>
</reference>
<dbReference type="KEGG" id="ome:OLMES_2682"/>
<feature type="transmembrane region" description="Helical" evidence="1">
    <location>
        <begin position="27"/>
        <end position="46"/>
    </location>
</feature>
<dbReference type="RefSeq" id="WP_087461696.1">
    <property type="nucleotide sequence ID" value="NZ_CP021425.1"/>
</dbReference>
<protein>
    <submittedName>
        <fullName evidence="2">Uncharacterized protein</fullName>
    </submittedName>
</protein>
<keyword evidence="1" id="KW-0472">Membrane</keyword>
<evidence type="ECO:0000313" key="2">
    <source>
        <dbReference type="EMBL" id="ARU56732.1"/>
    </source>
</evidence>
<proteinExistence type="predicted"/>
<dbReference type="AlphaFoldDB" id="A0A1Y0I8A3"/>
<accession>A0A1Y0I8A3</accession>
<name>A0A1Y0I8A3_9GAMM</name>
<keyword evidence="1" id="KW-1133">Transmembrane helix</keyword>
<keyword evidence="3" id="KW-1185">Reference proteome</keyword>
<dbReference type="EMBL" id="CP021425">
    <property type="protein sequence ID" value="ARU56732.1"/>
    <property type="molecule type" value="Genomic_DNA"/>
</dbReference>
<organism evidence="2 3">
    <name type="scientific">Oleiphilus messinensis</name>
    <dbReference type="NCBI Taxonomy" id="141451"/>
    <lineage>
        <taxon>Bacteria</taxon>
        <taxon>Pseudomonadati</taxon>
        <taxon>Pseudomonadota</taxon>
        <taxon>Gammaproteobacteria</taxon>
        <taxon>Oceanospirillales</taxon>
        <taxon>Oleiphilaceae</taxon>
        <taxon>Oleiphilus</taxon>
    </lineage>
</organism>
<gene>
    <name evidence="2" type="ORF">OLMES_2682</name>
</gene>
<sequence length="62" mass="7147">MLYLIVYLLFCLLVAYAGRYKRFGLFGNFFIALLLSPLVGIVAVLVQTEKDRIKSPDYETNR</sequence>